<gene>
    <name evidence="3" type="ORF">g.4320</name>
    <name evidence="5" type="ORF">g.4322</name>
    <name evidence="4" type="ORF">g.4324</name>
</gene>
<dbReference type="InterPro" id="IPR019402">
    <property type="entry name" value="CWH43_N"/>
</dbReference>
<dbReference type="EMBL" id="GECU01019653">
    <property type="protein sequence ID" value="JAS88053.1"/>
    <property type="molecule type" value="Transcribed_RNA"/>
</dbReference>
<feature type="transmembrane region" description="Helical" evidence="1">
    <location>
        <begin position="79"/>
        <end position="103"/>
    </location>
</feature>
<dbReference type="InterPro" id="IPR039545">
    <property type="entry name" value="PGAP2"/>
</dbReference>
<feature type="domain" description="CWH43-like N-terminal" evidence="2">
    <location>
        <begin position="24"/>
        <end position="242"/>
    </location>
</feature>
<evidence type="ECO:0000256" key="1">
    <source>
        <dbReference type="SAM" id="Phobius"/>
    </source>
</evidence>
<accession>A0A1B6K390</accession>
<dbReference type="GO" id="GO:0006506">
    <property type="term" value="P:GPI anchor biosynthetic process"/>
    <property type="evidence" value="ECO:0007669"/>
    <property type="project" value="TreeGrafter"/>
</dbReference>
<protein>
    <recommendedName>
        <fullName evidence="2">CWH43-like N-terminal domain-containing protein</fullName>
    </recommendedName>
</protein>
<dbReference type="GO" id="GO:0005789">
    <property type="term" value="C:endoplasmic reticulum membrane"/>
    <property type="evidence" value="ECO:0007669"/>
    <property type="project" value="TreeGrafter"/>
</dbReference>
<feature type="transmembrane region" description="Helical" evidence="1">
    <location>
        <begin position="187"/>
        <end position="204"/>
    </location>
</feature>
<evidence type="ECO:0000313" key="4">
    <source>
        <dbReference type="EMBL" id="JAS88553.1"/>
    </source>
</evidence>
<evidence type="ECO:0000259" key="2">
    <source>
        <dbReference type="Pfam" id="PF10277"/>
    </source>
</evidence>
<sequence>MDGIMSQAQEGLRERPAVHLLLSFRQLCLVTVSLPLCALVFCFITAYIFQPDEIHETHCRVYNIIPSISAITGVSPQRYLWRICVALHIGPRLLIASIYHAYYKGLTSSSHSQRLLSLCYWLNITEIASLCGVTYISNKENYPVHEKIFIVFMLCSLSHMLVTLKVSRLVHPTMSENVRISYLIKKVLFVTSILSTVGLLIFFAKHRLLCHDMAFSWFALCEYVIASANMAFHVTVVLDFPTEELVIAKGLTLTMHRQTNNIKLD</sequence>
<dbReference type="GO" id="GO:0000139">
    <property type="term" value="C:Golgi membrane"/>
    <property type="evidence" value="ECO:0007669"/>
    <property type="project" value="InterPro"/>
</dbReference>
<organism evidence="5">
    <name type="scientific">Homalodisca liturata</name>
    <dbReference type="NCBI Taxonomy" id="320908"/>
    <lineage>
        <taxon>Eukaryota</taxon>
        <taxon>Metazoa</taxon>
        <taxon>Ecdysozoa</taxon>
        <taxon>Arthropoda</taxon>
        <taxon>Hexapoda</taxon>
        <taxon>Insecta</taxon>
        <taxon>Pterygota</taxon>
        <taxon>Neoptera</taxon>
        <taxon>Paraneoptera</taxon>
        <taxon>Hemiptera</taxon>
        <taxon>Auchenorrhyncha</taxon>
        <taxon>Membracoidea</taxon>
        <taxon>Cicadellidae</taxon>
        <taxon>Cicadellinae</taxon>
        <taxon>Proconiini</taxon>
        <taxon>Homalodisca</taxon>
    </lineage>
</organism>
<feature type="transmembrane region" description="Helical" evidence="1">
    <location>
        <begin position="115"/>
        <end position="136"/>
    </location>
</feature>
<keyword evidence="1" id="KW-0812">Transmembrane</keyword>
<evidence type="ECO:0000313" key="5">
    <source>
        <dbReference type="EMBL" id="JAT05644.1"/>
    </source>
</evidence>
<proteinExistence type="predicted"/>
<feature type="transmembrane region" description="Helical" evidence="1">
    <location>
        <begin position="148"/>
        <end position="166"/>
    </location>
</feature>
<reference evidence="5" key="1">
    <citation type="submission" date="2015-11" db="EMBL/GenBank/DDBJ databases">
        <title>De novo transcriptome assembly of four potential Pierce s Disease insect vectors from Arizona vineyards.</title>
        <authorList>
            <person name="Tassone E.E."/>
        </authorList>
    </citation>
    <scope>NUCLEOTIDE SEQUENCE</scope>
</reference>
<dbReference type="PANTHER" id="PTHR12892:SF17">
    <property type="entry name" value="POST-GPI ATTACHMENT TO PROTEINS FACTOR 2-LIKE"/>
    <property type="match status" value="1"/>
</dbReference>
<dbReference type="AlphaFoldDB" id="A0A1B6K390"/>
<feature type="transmembrane region" description="Helical" evidence="1">
    <location>
        <begin position="216"/>
        <end position="238"/>
    </location>
</feature>
<dbReference type="Pfam" id="PF10277">
    <property type="entry name" value="Frag1"/>
    <property type="match status" value="1"/>
</dbReference>
<feature type="transmembrane region" description="Helical" evidence="1">
    <location>
        <begin position="27"/>
        <end position="49"/>
    </location>
</feature>
<keyword evidence="1" id="KW-0472">Membrane</keyword>
<name>A0A1B6K390_9HEMI</name>
<keyword evidence="1" id="KW-1133">Transmembrane helix</keyword>
<dbReference type="EMBL" id="GECU01002063">
    <property type="protein sequence ID" value="JAT05644.1"/>
    <property type="molecule type" value="Transcribed_RNA"/>
</dbReference>
<dbReference type="PANTHER" id="PTHR12892">
    <property type="entry name" value="FGF RECEPTOR ACTIVATING PROTEIN 1"/>
    <property type="match status" value="1"/>
</dbReference>
<evidence type="ECO:0000313" key="3">
    <source>
        <dbReference type="EMBL" id="JAS88053.1"/>
    </source>
</evidence>
<dbReference type="EMBL" id="GECU01019153">
    <property type="protein sequence ID" value="JAS88553.1"/>
    <property type="molecule type" value="Transcribed_RNA"/>
</dbReference>